<evidence type="ECO:0000256" key="6">
    <source>
        <dbReference type="ARBA" id="ARBA00022840"/>
    </source>
</evidence>
<dbReference type="AlphaFoldDB" id="A0A9X1X9V3"/>
<comment type="caution">
    <text evidence="7">Lacks conserved residue(s) required for the propagation of feature annotation.</text>
</comment>
<proteinExistence type="inferred from homology"/>
<protein>
    <recommendedName>
        <fullName evidence="7">Methylthioribose kinase</fullName>
        <shortName evidence="7">MTR kinase</shortName>
        <ecNumber evidence="7">2.7.1.100</ecNumber>
    </recommendedName>
</protein>
<feature type="binding site" evidence="7">
    <location>
        <position position="233"/>
    </location>
    <ligand>
        <name>substrate</name>
    </ligand>
</feature>
<feature type="binding site" evidence="7">
    <location>
        <begin position="115"/>
        <end position="117"/>
    </location>
    <ligand>
        <name>ATP</name>
        <dbReference type="ChEBI" id="CHEBI:30616"/>
    </ligand>
</feature>
<dbReference type="Gene3D" id="3.90.1200.10">
    <property type="match status" value="1"/>
</dbReference>
<evidence type="ECO:0000256" key="2">
    <source>
        <dbReference type="ARBA" id="ARBA00011738"/>
    </source>
</evidence>
<dbReference type="GO" id="GO:0005524">
    <property type="term" value="F:ATP binding"/>
    <property type="evidence" value="ECO:0007669"/>
    <property type="project" value="UniProtKB-UniRule"/>
</dbReference>
<keyword evidence="3 7" id="KW-0808">Transferase</keyword>
<dbReference type="HAMAP" id="MF_01683">
    <property type="entry name" value="Salvage_MtnK"/>
    <property type="match status" value="1"/>
</dbReference>
<name>A0A9X1X9V3_9BACL</name>
<reference evidence="9" key="1">
    <citation type="submission" date="2021-09" db="EMBL/GenBank/DDBJ databases">
        <title>Genome analysis of Fictibacillus sp. KIGAM418 isolated from marine sediment.</title>
        <authorList>
            <person name="Seo M.-J."/>
            <person name="Cho E.-S."/>
            <person name="Hwang C.Y."/>
        </authorList>
    </citation>
    <scope>NUCLEOTIDE SEQUENCE</scope>
    <source>
        <strain evidence="9">KIGAM418</strain>
    </source>
</reference>
<organism evidence="9 10">
    <name type="scientific">Fictibacillus marinisediminis</name>
    <dbReference type="NCBI Taxonomy" id="2878389"/>
    <lineage>
        <taxon>Bacteria</taxon>
        <taxon>Bacillati</taxon>
        <taxon>Bacillota</taxon>
        <taxon>Bacilli</taxon>
        <taxon>Bacillales</taxon>
        <taxon>Fictibacillaceae</taxon>
        <taxon>Fictibacillus</taxon>
    </lineage>
</organism>
<evidence type="ECO:0000313" key="10">
    <source>
        <dbReference type="Proteomes" id="UP001139011"/>
    </source>
</evidence>
<feature type="binding site" evidence="7">
    <location>
        <position position="44"/>
    </location>
    <ligand>
        <name>ATP</name>
        <dbReference type="ChEBI" id="CHEBI:30616"/>
    </ligand>
</feature>
<dbReference type="Pfam" id="PF01636">
    <property type="entry name" value="APH"/>
    <property type="match status" value="1"/>
</dbReference>
<comment type="function">
    <text evidence="7">Catalyzes the phosphorylation of methylthioribose into methylthioribose-1-phosphate.</text>
</comment>
<dbReference type="NCBIfam" id="TIGR01767">
    <property type="entry name" value="MTRK"/>
    <property type="match status" value="1"/>
</dbReference>
<dbReference type="Proteomes" id="UP001139011">
    <property type="component" value="Unassembled WGS sequence"/>
</dbReference>
<sequence>MATTLKQAYKPLNEQTVVGLAQKLKLFSDYQNIKVNEIGDGNLNLVFRLIEADTGKSIIVKQALPYAKVVGESWPLTLDRARIESSSLIKSAEFAPEHVPEVFYTDQDLALTVMEDLSSHVILRKGLIEGVKYPHLAQHIGTFIAKSLFYTSDFYLHPFEKKELVQTFTNPELCKITEDLVFTDPFYDINTNDFPSELKEAVSKLWNDTLLKQRAASLKYKFLTRAEALLHGDLHTGSIFVTETSTKLIDSEFAYYGPQGFDIAHFFANIALNHASQSFHISDNLRREEYQSYLLSVIKDTWETFTAHYRELWKTEGVESATKLPEFEEEILNSIFTDMIGFAGCEVIRRTIGLAHVEDLDSIEDFNGQIELKKRVLKLGSDWVKNAERIKNIDEFITYIRSV</sequence>
<comment type="catalytic activity">
    <reaction evidence="7">
        <text>5-(methylsulfanyl)-D-ribose + ATP = 5-(methylsulfanyl)-alpha-D-ribose 1-phosphate + ADP + H(+)</text>
        <dbReference type="Rhea" id="RHEA:22312"/>
        <dbReference type="ChEBI" id="CHEBI:15378"/>
        <dbReference type="ChEBI" id="CHEBI:30616"/>
        <dbReference type="ChEBI" id="CHEBI:58533"/>
        <dbReference type="ChEBI" id="CHEBI:78440"/>
        <dbReference type="ChEBI" id="CHEBI:456216"/>
        <dbReference type="EC" id="2.7.1.100"/>
    </reaction>
</comment>
<comment type="pathway">
    <text evidence="7">Amino-acid biosynthesis; L-methionine biosynthesis via salvage pathway; S-methyl-5-thio-alpha-D-ribose 1-phosphate from S-methyl-5'-thioadenosine (hydrolase route): step 2/2.</text>
</comment>
<comment type="similarity">
    <text evidence="1 7">Belongs to the methylthioribose kinase family.</text>
</comment>
<dbReference type="EMBL" id="JAIWJX010000002">
    <property type="protein sequence ID" value="MCK6256684.1"/>
    <property type="molecule type" value="Genomic_DNA"/>
</dbReference>
<gene>
    <name evidence="7 9" type="primary">mtnK</name>
    <name evidence="9" type="ORF">LCY76_08760</name>
</gene>
<accession>A0A9X1X9V3</accession>
<evidence type="ECO:0000313" key="9">
    <source>
        <dbReference type="EMBL" id="MCK6256684.1"/>
    </source>
</evidence>
<feature type="binding site" evidence="7">
    <location>
        <position position="61"/>
    </location>
    <ligand>
        <name>ATP</name>
        <dbReference type="ChEBI" id="CHEBI:30616"/>
    </ligand>
</feature>
<feature type="binding site" evidence="7">
    <location>
        <position position="349"/>
    </location>
    <ligand>
        <name>substrate</name>
    </ligand>
</feature>
<dbReference type="GO" id="GO:0046522">
    <property type="term" value="F:S-methyl-5-thioribose kinase activity"/>
    <property type="evidence" value="ECO:0007669"/>
    <property type="project" value="UniProtKB-UniRule"/>
</dbReference>
<dbReference type="RefSeq" id="WP_248252317.1">
    <property type="nucleotide sequence ID" value="NZ_JAIWJX010000002.1"/>
</dbReference>
<keyword evidence="4 7" id="KW-0547">Nucleotide-binding</keyword>
<keyword evidence="6 7" id="KW-0067">ATP-binding</keyword>
<evidence type="ECO:0000256" key="1">
    <source>
        <dbReference type="ARBA" id="ARBA00010165"/>
    </source>
</evidence>
<evidence type="ECO:0000259" key="8">
    <source>
        <dbReference type="Pfam" id="PF01636"/>
    </source>
</evidence>
<dbReference type="PANTHER" id="PTHR34273:SF2">
    <property type="entry name" value="METHYLTHIORIBOSE KINASE"/>
    <property type="match status" value="1"/>
</dbReference>
<evidence type="ECO:0000256" key="5">
    <source>
        <dbReference type="ARBA" id="ARBA00022777"/>
    </source>
</evidence>
<keyword evidence="5 7" id="KW-0418">Kinase</keyword>
<keyword evidence="7" id="KW-0028">Amino-acid biosynthesis</keyword>
<dbReference type="PANTHER" id="PTHR34273">
    <property type="entry name" value="METHYLTHIORIBOSE KINASE"/>
    <property type="match status" value="1"/>
</dbReference>
<evidence type="ECO:0000256" key="3">
    <source>
        <dbReference type="ARBA" id="ARBA00022679"/>
    </source>
</evidence>
<keyword evidence="10" id="KW-1185">Reference proteome</keyword>
<evidence type="ECO:0000256" key="4">
    <source>
        <dbReference type="ARBA" id="ARBA00022741"/>
    </source>
</evidence>
<dbReference type="SUPFAM" id="SSF56112">
    <property type="entry name" value="Protein kinase-like (PK-like)"/>
    <property type="match status" value="1"/>
</dbReference>
<comment type="caution">
    <text evidence="9">The sequence shown here is derived from an EMBL/GenBank/DDBJ whole genome shotgun (WGS) entry which is preliminary data.</text>
</comment>
<dbReference type="InterPro" id="IPR002575">
    <property type="entry name" value="Aminoglycoside_PTrfase"/>
</dbReference>
<dbReference type="InterPro" id="IPR009212">
    <property type="entry name" value="Methylthioribose_kinase"/>
</dbReference>
<dbReference type="Gene3D" id="3.30.200.20">
    <property type="entry name" value="Phosphorylase Kinase, domain 1"/>
    <property type="match status" value="1"/>
</dbReference>
<dbReference type="InterPro" id="IPR011009">
    <property type="entry name" value="Kinase-like_dom_sf"/>
</dbReference>
<dbReference type="GO" id="GO:0019509">
    <property type="term" value="P:L-methionine salvage from methylthioadenosine"/>
    <property type="evidence" value="ECO:0007669"/>
    <property type="project" value="UniProtKB-UniRule"/>
</dbReference>
<evidence type="ECO:0000256" key="7">
    <source>
        <dbReference type="HAMAP-Rule" id="MF_01683"/>
    </source>
</evidence>
<dbReference type="PIRSF" id="PIRSF031134">
    <property type="entry name" value="MTRK"/>
    <property type="match status" value="1"/>
</dbReference>
<dbReference type="EC" id="2.7.1.100" evidence="7"/>
<comment type="subunit">
    <text evidence="2 7">Homodimer.</text>
</comment>
<keyword evidence="7" id="KW-0486">Methionine biosynthesis</keyword>
<feature type="domain" description="Aminoglycoside phosphotransferase" evidence="8">
    <location>
        <begin position="36"/>
        <end position="268"/>
    </location>
</feature>